<keyword evidence="8" id="KW-1185">Reference proteome</keyword>
<dbReference type="HOGENOM" id="CLU_021555_2_1_1"/>
<feature type="transmembrane region" description="Helical" evidence="6">
    <location>
        <begin position="332"/>
        <end position="351"/>
    </location>
</feature>
<sequence length="575" mass="64281">MDALKKLDKWIAVEDTSTERGEDQIRSNEDLDPTPSDRRTWKMYNYILIWAQSAFNVNEWNTGASLMKASGLPYGQTIGSAIFSIFVAVIFTIANARAGSTYHIGYPTLARATFGVYGAYFFVAARGFVAIIWFSVQSYYGSMCLDVALRCMFGHKWLDLKNHLPASADVQSRILLAFFLFWLIQFPLMFVHPRQIRHFFTVKSFVLPCATIGLLIFCVKKGHGPGNYDLGLPISTSSSAIGWGWMSVMNSIFGTISPMIINQPDIARYAKKPSDTILPQAIGFVLAKIMIMVVGMVATASIYRSYGEVYWNMWDLMNAILDHSWNAGARTGVFFVAVSFGIGTAGTNIFGNSIPFACDITGLLPKYFTILRGQIVVAILAWAIVPWKFLTDAAKFLTFLGSYSIFVGPILGCMLADYYFVKRGNIHVPSLFTKKSSGVYHYVYGWNLWACFAWAGAASICIPGLYRAYYPESLSISATRMYQMGYILTTISSMVFYYCLSLIFKPQIYPEAHRDTPKTWEYMRTTDGFFEDDSPIGKVGYFGSVDVFTGEKVDTSEGSSVKTKSEKILETVSIV</sequence>
<feature type="transmembrane region" description="Helical" evidence="6">
    <location>
        <begin position="281"/>
        <end position="303"/>
    </location>
</feature>
<reference evidence="7 8" key="1">
    <citation type="journal article" date="2007" name="Nat. Biotechnol.">
        <title>Genome sequence of the lignocellulose-bioconverting and xylose-fermenting yeast Pichia stipitis.</title>
        <authorList>
            <person name="Jeffries T.W."/>
            <person name="Grigoriev I.V."/>
            <person name="Grimwood J."/>
            <person name="Laplaza J.M."/>
            <person name="Aerts A."/>
            <person name="Salamov A."/>
            <person name="Schmutz J."/>
            <person name="Lindquist E."/>
            <person name="Dehal P."/>
            <person name="Shapiro H."/>
            <person name="Jin Y.S."/>
            <person name="Passoth V."/>
            <person name="Richardson P.M."/>
        </authorList>
    </citation>
    <scope>NUCLEOTIDE SEQUENCE [LARGE SCALE GENOMIC DNA]</scope>
    <source>
        <strain evidence="8">ATCC 58785 / CBS 6054 / NBRC 10063 / NRRL Y-11545</strain>
    </source>
</reference>
<feature type="transmembrane region" description="Helical" evidence="6">
    <location>
        <begin position="74"/>
        <end position="94"/>
    </location>
</feature>
<dbReference type="GO" id="GO:0015205">
    <property type="term" value="F:nucleobase transmembrane transporter activity"/>
    <property type="evidence" value="ECO:0007669"/>
    <property type="project" value="TreeGrafter"/>
</dbReference>
<proteinExistence type="inferred from homology"/>
<feature type="transmembrane region" description="Helical" evidence="6">
    <location>
        <begin position="442"/>
        <end position="466"/>
    </location>
</feature>
<dbReference type="OMA" id="LFGWCMA"/>
<dbReference type="Pfam" id="PF02133">
    <property type="entry name" value="Transp_cyt_pur"/>
    <property type="match status" value="1"/>
</dbReference>
<evidence type="ECO:0000256" key="4">
    <source>
        <dbReference type="ARBA" id="ARBA00022989"/>
    </source>
</evidence>
<evidence type="ECO:0000256" key="6">
    <source>
        <dbReference type="SAM" id="Phobius"/>
    </source>
</evidence>
<dbReference type="InParanoid" id="A3LRH0"/>
<dbReference type="GeneID" id="4837719"/>
<dbReference type="RefSeq" id="XP_001383412.1">
    <property type="nucleotide sequence ID" value="XM_001383375.1"/>
</dbReference>
<organism evidence="7 8">
    <name type="scientific">Scheffersomyces stipitis (strain ATCC 58785 / CBS 6054 / NBRC 10063 / NRRL Y-11545)</name>
    <name type="common">Yeast</name>
    <name type="synonym">Pichia stipitis</name>
    <dbReference type="NCBI Taxonomy" id="322104"/>
    <lineage>
        <taxon>Eukaryota</taxon>
        <taxon>Fungi</taxon>
        <taxon>Dikarya</taxon>
        <taxon>Ascomycota</taxon>
        <taxon>Saccharomycotina</taxon>
        <taxon>Pichiomycetes</taxon>
        <taxon>Debaryomycetaceae</taxon>
        <taxon>Scheffersomyces</taxon>
    </lineage>
</organism>
<dbReference type="Proteomes" id="UP000002258">
    <property type="component" value="Chromosome 3"/>
</dbReference>
<dbReference type="InterPro" id="IPR001248">
    <property type="entry name" value="Pur-cyt_permease"/>
</dbReference>
<dbReference type="PANTHER" id="PTHR30618">
    <property type="entry name" value="NCS1 FAMILY PURINE/PYRIMIDINE TRANSPORTER"/>
    <property type="match status" value="1"/>
</dbReference>
<feature type="transmembrane region" description="Helical" evidence="6">
    <location>
        <begin position="204"/>
        <end position="223"/>
    </location>
</feature>
<dbReference type="Gene3D" id="1.10.4160.10">
    <property type="entry name" value="Hydantoin permease"/>
    <property type="match status" value="1"/>
</dbReference>
<dbReference type="EMBL" id="CP000497">
    <property type="protein sequence ID" value="ABN65383.1"/>
    <property type="molecule type" value="Genomic_DNA"/>
</dbReference>
<keyword evidence="3 6" id="KW-0812">Transmembrane</keyword>
<evidence type="ECO:0000313" key="7">
    <source>
        <dbReference type="EMBL" id="ABN65383.1"/>
    </source>
</evidence>
<dbReference type="OrthoDB" id="2018619at2759"/>
<dbReference type="InterPro" id="IPR045225">
    <property type="entry name" value="Uracil/uridine/allantoin_perm"/>
</dbReference>
<dbReference type="PANTHER" id="PTHR30618:SF0">
    <property type="entry name" value="PURINE-URACIL PERMEASE NCS1"/>
    <property type="match status" value="1"/>
</dbReference>
<comment type="similarity">
    <text evidence="2">Belongs to the purine-cytosine permease (2.A.39) family.</text>
</comment>
<feature type="transmembrane region" description="Helical" evidence="6">
    <location>
        <begin position="396"/>
        <end position="421"/>
    </location>
</feature>
<dbReference type="CDD" id="cd11482">
    <property type="entry name" value="SLC-NCS1sbd_NRT1-like"/>
    <property type="match status" value="1"/>
</dbReference>
<dbReference type="eggNOG" id="KOG2466">
    <property type="taxonomic scope" value="Eukaryota"/>
</dbReference>
<evidence type="ECO:0000256" key="3">
    <source>
        <dbReference type="ARBA" id="ARBA00022692"/>
    </source>
</evidence>
<comment type="subcellular location">
    <subcellularLocation>
        <location evidence="1">Membrane</location>
        <topology evidence="1">Multi-pass membrane protein</topology>
    </subcellularLocation>
</comment>
<keyword evidence="5 6" id="KW-0472">Membrane</keyword>
<evidence type="ECO:0000256" key="1">
    <source>
        <dbReference type="ARBA" id="ARBA00004141"/>
    </source>
</evidence>
<feature type="transmembrane region" description="Helical" evidence="6">
    <location>
        <begin position="243"/>
        <end position="261"/>
    </location>
</feature>
<feature type="transmembrane region" description="Helical" evidence="6">
    <location>
        <begin position="486"/>
        <end position="504"/>
    </location>
</feature>
<dbReference type="KEGG" id="pic:PICST_30685"/>
<protein>
    <submittedName>
        <fullName evidence="7">Allantoin transport</fullName>
    </submittedName>
</protein>
<evidence type="ECO:0000256" key="5">
    <source>
        <dbReference type="ARBA" id="ARBA00023136"/>
    </source>
</evidence>
<evidence type="ECO:0000256" key="2">
    <source>
        <dbReference type="ARBA" id="ARBA00008974"/>
    </source>
</evidence>
<feature type="transmembrane region" description="Helical" evidence="6">
    <location>
        <begin position="114"/>
        <end position="136"/>
    </location>
</feature>
<gene>
    <name evidence="7" type="primary">DAL4.1</name>
    <name evidence="7" type="ORF">PICST_30685</name>
</gene>
<feature type="transmembrane region" description="Helical" evidence="6">
    <location>
        <begin position="363"/>
        <end position="384"/>
    </location>
</feature>
<evidence type="ECO:0000313" key="8">
    <source>
        <dbReference type="Proteomes" id="UP000002258"/>
    </source>
</evidence>
<dbReference type="GO" id="GO:0005886">
    <property type="term" value="C:plasma membrane"/>
    <property type="evidence" value="ECO:0007669"/>
    <property type="project" value="TreeGrafter"/>
</dbReference>
<dbReference type="AlphaFoldDB" id="A3LRH0"/>
<feature type="transmembrane region" description="Helical" evidence="6">
    <location>
        <begin position="174"/>
        <end position="192"/>
    </location>
</feature>
<accession>A3LRH0</accession>
<keyword evidence="4 6" id="KW-1133">Transmembrane helix</keyword>
<name>A3LRH0_PICST</name>